<sequence length="229" mass="26283">MAGQSDPHLSMFSPSEVEFVAEDEIVDIVPNIRMDALNMICGDFGPFYPQIPTKVPLWLAVALKKRGKCTIRTPDWMTVDRLTQVLEAERESPREFQPLPFHYIEISKLLFDHARDDISDAYLQVPIVLKNCLLLVVIMTQVRSLIEDIRDVRFHKVETGLETISGRTHAVKLKNLSAMEVNIVRPFMVRTLQAFYKHDSPQMIQQADTTGSKPTPVTDRGPRRDLRRR</sequence>
<evidence type="ECO:0000256" key="2">
    <source>
        <dbReference type="ARBA" id="ARBA00010565"/>
    </source>
</evidence>
<dbReference type="Proteomes" id="UP000275267">
    <property type="component" value="Unassembled WGS sequence"/>
</dbReference>
<name>A0A3L6T8L6_PANMI</name>
<dbReference type="PANTHER" id="PTHR12772:SF0">
    <property type="entry name" value="DNA REPLICATION COMPLEX GINS PROTEIN PSF2"/>
    <property type="match status" value="1"/>
</dbReference>
<evidence type="ECO:0000256" key="6">
    <source>
        <dbReference type="SAM" id="MobiDB-lite"/>
    </source>
</evidence>
<evidence type="ECO:0000313" key="10">
    <source>
        <dbReference type="Proteomes" id="UP000275267"/>
    </source>
</evidence>
<accession>A0A3L6T8L6</accession>
<dbReference type="GO" id="GO:0000727">
    <property type="term" value="P:double-strand break repair via break-induced replication"/>
    <property type="evidence" value="ECO:0007669"/>
    <property type="project" value="TreeGrafter"/>
</dbReference>
<dbReference type="AlphaFoldDB" id="A0A3L6T8L6"/>
<protein>
    <recommendedName>
        <fullName evidence="5">DNA replication complex GINS protein PSF2</fullName>
    </recommendedName>
</protein>
<comment type="subcellular location">
    <subcellularLocation>
        <location evidence="1 5">Nucleus</location>
    </subcellularLocation>
</comment>
<dbReference type="InterPro" id="IPR007257">
    <property type="entry name" value="GINS_Psf2"/>
</dbReference>
<dbReference type="SUPFAM" id="SSF158573">
    <property type="entry name" value="GINS helical bundle-like"/>
    <property type="match status" value="1"/>
</dbReference>
<dbReference type="CDD" id="cd21694">
    <property type="entry name" value="GINS_B_Psf2"/>
    <property type="match status" value="1"/>
</dbReference>
<dbReference type="InterPro" id="IPR021151">
    <property type="entry name" value="GINS_A"/>
</dbReference>
<reference evidence="10" key="1">
    <citation type="journal article" date="2019" name="Nat. Commun.">
        <title>The genome of broomcorn millet.</title>
        <authorList>
            <person name="Zou C."/>
            <person name="Miki D."/>
            <person name="Li D."/>
            <person name="Tang Q."/>
            <person name="Xiao L."/>
            <person name="Rajput S."/>
            <person name="Deng P."/>
            <person name="Jia W."/>
            <person name="Huang R."/>
            <person name="Zhang M."/>
            <person name="Sun Y."/>
            <person name="Hu J."/>
            <person name="Fu X."/>
            <person name="Schnable P.S."/>
            <person name="Li F."/>
            <person name="Zhang H."/>
            <person name="Feng B."/>
            <person name="Zhu X."/>
            <person name="Liu R."/>
            <person name="Schnable J.C."/>
            <person name="Zhu J.-K."/>
            <person name="Zhang H."/>
        </authorList>
    </citation>
    <scope>NUCLEOTIDE SEQUENCE [LARGE SCALE GENOMIC DNA]</scope>
</reference>
<organism evidence="9 10">
    <name type="scientific">Panicum miliaceum</name>
    <name type="common">Proso millet</name>
    <name type="synonym">Broomcorn millet</name>
    <dbReference type="NCBI Taxonomy" id="4540"/>
    <lineage>
        <taxon>Eukaryota</taxon>
        <taxon>Viridiplantae</taxon>
        <taxon>Streptophyta</taxon>
        <taxon>Embryophyta</taxon>
        <taxon>Tracheophyta</taxon>
        <taxon>Spermatophyta</taxon>
        <taxon>Magnoliopsida</taxon>
        <taxon>Liliopsida</taxon>
        <taxon>Poales</taxon>
        <taxon>Poaceae</taxon>
        <taxon>PACMAD clade</taxon>
        <taxon>Panicoideae</taxon>
        <taxon>Panicodae</taxon>
        <taxon>Paniceae</taxon>
        <taxon>Panicinae</taxon>
        <taxon>Panicum</taxon>
        <taxon>Panicum sect. Panicum</taxon>
    </lineage>
</organism>
<evidence type="ECO:0000256" key="5">
    <source>
        <dbReference type="PIRNR" id="PIRNR028998"/>
    </source>
</evidence>
<dbReference type="Pfam" id="PF25005">
    <property type="entry name" value="PSF2_N"/>
    <property type="match status" value="1"/>
</dbReference>
<proteinExistence type="inferred from homology"/>
<dbReference type="EMBL" id="PQIB02000002">
    <property type="protein sequence ID" value="RLN33186.1"/>
    <property type="molecule type" value="Genomic_DNA"/>
</dbReference>
<evidence type="ECO:0000256" key="1">
    <source>
        <dbReference type="ARBA" id="ARBA00004123"/>
    </source>
</evidence>
<dbReference type="Gene3D" id="3.40.5.50">
    <property type="match status" value="1"/>
</dbReference>
<dbReference type="InterPro" id="IPR036224">
    <property type="entry name" value="GINS_bundle-like_dom_sf"/>
</dbReference>
<evidence type="ECO:0000313" key="9">
    <source>
        <dbReference type="EMBL" id="RLN33186.1"/>
    </source>
</evidence>
<dbReference type="FunFam" id="3.40.5.50:FF:000001">
    <property type="entry name" value="DNA replication complex GINS protein PSF2"/>
    <property type="match status" value="1"/>
</dbReference>
<dbReference type="Gene3D" id="1.20.58.1020">
    <property type="match status" value="1"/>
</dbReference>
<feature type="region of interest" description="Disordered" evidence="6">
    <location>
        <begin position="203"/>
        <end position="229"/>
    </location>
</feature>
<gene>
    <name evidence="9" type="ORF">C2845_PM03G17190</name>
</gene>
<dbReference type="STRING" id="4540.A0A3L6T8L6"/>
<evidence type="ECO:0000259" key="7">
    <source>
        <dbReference type="Pfam" id="PF05916"/>
    </source>
</evidence>
<feature type="compositionally biased region" description="Basic and acidic residues" evidence="6">
    <location>
        <begin position="220"/>
        <end position="229"/>
    </location>
</feature>
<feature type="domain" description="DNA replication complex GINS protein PSF2 N-terminal" evidence="8">
    <location>
        <begin position="13"/>
        <end position="71"/>
    </location>
</feature>
<comment type="subunit">
    <text evidence="5">Component of the GINS complex.</text>
</comment>
<evidence type="ECO:0000256" key="4">
    <source>
        <dbReference type="ARBA" id="ARBA00023242"/>
    </source>
</evidence>
<dbReference type="Pfam" id="PF05916">
    <property type="entry name" value="Sld5"/>
    <property type="match status" value="1"/>
</dbReference>
<keyword evidence="4 5" id="KW-0539">Nucleus</keyword>
<keyword evidence="3 5" id="KW-0235">DNA replication</keyword>
<dbReference type="PANTHER" id="PTHR12772">
    <property type="entry name" value="DNA REPLICATION COMPLEX GINS PROTEIN PSF2"/>
    <property type="match status" value="1"/>
</dbReference>
<comment type="caution">
    <text evidence="9">The sequence shown here is derived from an EMBL/GenBank/DDBJ whole genome shotgun (WGS) entry which is preliminary data.</text>
</comment>
<evidence type="ECO:0000259" key="8">
    <source>
        <dbReference type="Pfam" id="PF25005"/>
    </source>
</evidence>
<evidence type="ECO:0000256" key="3">
    <source>
        <dbReference type="ARBA" id="ARBA00022705"/>
    </source>
</evidence>
<dbReference type="OrthoDB" id="1938138at2759"/>
<comment type="similarity">
    <text evidence="2 5">Belongs to the GINS2/PSF2 family.</text>
</comment>
<dbReference type="PIRSF" id="PIRSF028998">
    <property type="entry name" value="GINS_Psf2_subgr"/>
    <property type="match status" value="1"/>
</dbReference>
<dbReference type="InterPro" id="IPR056784">
    <property type="entry name" value="PSF2_N"/>
</dbReference>
<keyword evidence="10" id="KW-1185">Reference proteome</keyword>
<feature type="compositionally biased region" description="Polar residues" evidence="6">
    <location>
        <begin position="203"/>
        <end position="215"/>
    </location>
</feature>
<dbReference type="CDD" id="cd11712">
    <property type="entry name" value="GINS_A_psf2"/>
    <property type="match status" value="1"/>
</dbReference>
<dbReference type="GO" id="GO:0000811">
    <property type="term" value="C:GINS complex"/>
    <property type="evidence" value="ECO:0007669"/>
    <property type="project" value="TreeGrafter"/>
</dbReference>
<dbReference type="GO" id="GO:0006260">
    <property type="term" value="P:DNA replication"/>
    <property type="evidence" value="ECO:0007669"/>
    <property type="project" value="UniProtKB-KW"/>
</dbReference>
<dbReference type="SUPFAM" id="SSF160059">
    <property type="entry name" value="PriA/YqbF domain"/>
    <property type="match status" value="1"/>
</dbReference>
<dbReference type="FunFam" id="1.20.58.1020:FF:000001">
    <property type="entry name" value="DNA replication complex GINS protein PSF2"/>
    <property type="match status" value="1"/>
</dbReference>
<feature type="domain" description="GINS subunit" evidence="7">
    <location>
        <begin position="76"/>
        <end position="191"/>
    </location>
</feature>